<sequence length="316" mass="35899">MREGPPLSDDILRSCDEISSPPAEWQFHLGATPLPAYWRDKPVAPRLVQTLRKEAGVVKGLGRRDTFPDASYSRDDPPRDRLRIPEYAQFSSTSSNLCLSLSHTYTHTSVFSKNVPRRKRRLSMREGPPLSDDILRSCDEISSPPAEWQFHLGATPLPAYWRDKPVAPRLVQTLRKEAGVVKGLGRRVTFPDASYSRDDPPRDRLRIPEYAQFSSTSSNLCLSLSHTYTHTSVFSKNVPRRKRRLSMREGPPLSDDILRSCDEISSPPAEWQFHLGATPLPAYWRDKPVAPRLVQTLRKEAGEASQSELQRKADMR</sequence>
<proteinExistence type="predicted"/>
<dbReference type="AlphaFoldDB" id="A0A1C7MCG3"/>
<evidence type="ECO:0000313" key="1">
    <source>
        <dbReference type="EMBL" id="OBZ74502.1"/>
    </source>
</evidence>
<comment type="caution">
    <text evidence="1">The sequence shown here is derived from an EMBL/GenBank/DDBJ whole genome shotgun (WGS) entry which is preliminary data.</text>
</comment>
<evidence type="ECO:0000313" key="2">
    <source>
        <dbReference type="Proteomes" id="UP000092993"/>
    </source>
</evidence>
<gene>
    <name evidence="1" type="ORF">A0H81_05482</name>
</gene>
<keyword evidence="2" id="KW-1185">Reference proteome</keyword>
<accession>A0A1C7MCG3</accession>
<dbReference type="Proteomes" id="UP000092993">
    <property type="component" value="Unassembled WGS sequence"/>
</dbReference>
<protein>
    <submittedName>
        <fullName evidence="1">Uncharacterized protein</fullName>
    </submittedName>
</protein>
<dbReference type="EMBL" id="LUGG01000005">
    <property type="protein sequence ID" value="OBZ74502.1"/>
    <property type="molecule type" value="Genomic_DNA"/>
</dbReference>
<organism evidence="1 2">
    <name type="scientific">Grifola frondosa</name>
    <name type="common">Maitake</name>
    <name type="synonym">Polyporus frondosus</name>
    <dbReference type="NCBI Taxonomy" id="5627"/>
    <lineage>
        <taxon>Eukaryota</taxon>
        <taxon>Fungi</taxon>
        <taxon>Dikarya</taxon>
        <taxon>Basidiomycota</taxon>
        <taxon>Agaricomycotina</taxon>
        <taxon>Agaricomycetes</taxon>
        <taxon>Polyporales</taxon>
        <taxon>Grifolaceae</taxon>
        <taxon>Grifola</taxon>
    </lineage>
</organism>
<reference evidence="1 2" key="1">
    <citation type="submission" date="2016-03" db="EMBL/GenBank/DDBJ databases">
        <title>Whole genome sequencing of Grifola frondosa 9006-11.</title>
        <authorList>
            <person name="Min B."/>
            <person name="Park H."/>
            <person name="Kim J.-G."/>
            <person name="Cho H."/>
            <person name="Oh Y.-L."/>
            <person name="Kong W.-S."/>
            <person name="Choi I.-G."/>
        </authorList>
    </citation>
    <scope>NUCLEOTIDE SEQUENCE [LARGE SCALE GENOMIC DNA]</scope>
    <source>
        <strain evidence="1 2">9006-11</strain>
    </source>
</reference>
<name>A0A1C7MCG3_GRIFR</name>